<feature type="compositionally biased region" description="Acidic residues" evidence="1">
    <location>
        <begin position="296"/>
        <end position="307"/>
    </location>
</feature>
<accession>A0AAV5RL22</accession>
<name>A0AAV5RL22_STABA</name>
<feature type="compositionally biased region" description="Basic residues" evidence="1">
    <location>
        <begin position="177"/>
        <end position="187"/>
    </location>
</feature>
<dbReference type="Pfam" id="PF10380">
    <property type="entry name" value="CRF1"/>
    <property type="match status" value="1"/>
</dbReference>
<gene>
    <name evidence="2" type="ORF">DASB73_022840</name>
</gene>
<comment type="caution">
    <text evidence="2">The sequence shown here is derived from an EMBL/GenBank/DDBJ whole genome shotgun (WGS) entry which is preliminary data.</text>
</comment>
<feature type="compositionally biased region" description="Acidic residues" evidence="1">
    <location>
        <begin position="35"/>
        <end position="49"/>
    </location>
</feature>
<reference evidence="2 3" key="1">
    <citation type="journal article" date="2023" name="Elife">
        <title>Identification of key yeast species and microbe-microbe interactions impacting larval growth of Drosophila in the wild.</title>
        <authorList>
            <person name="Mure A."/>
            <person name="Sugiura Y."/>
            <person name="Maeda R."/>
            <person name="Honda K."/>
            <person name="Sakurai N."/>
            <person name="Takahashi Y."/>
            <person name="Watada M."/>
            <person name="Katoh T."/>
            <person name="Gotoh A."/>
            <person name="Gotoh Y."/>
            <person name="Taniguchi I."/>
            <person name="Nakamura K."/>
            <person name="Hayashi T."/>
            <person name="Katayama T."/>
            <person name="Uemura T."/>
            <person name="Hattori Y."/>
        </authorList>
    </citation>
    <scope>NUCLEOTIDE SEQUENCE [LARGE SCALE GENOMIC DNA]</scope>
    <source>
        <strain evidence="2 3">SB-73</strain>
    </source>
</reference>
<feature type="compositionally biased region" description="Low complexity" evidence="1">
    <location>
        <begin position="235"/>
        <end position="246"/>
    </location>
</feature>
<dbReference type="InterPro" id="IPR018837">
    <property type="entry name" value="TF_CRF1/IFH1"/>
</dbReference>
<evidence type="ECO:0000313" key="2">
    <source>
        <dbReference type="EMBL" id="GMM51326.1"/>
    </source>
</evidence>
<protein>
    <submittedName>
        <fullName evidence="2">Uncharacterized protein</fullName>
    </submittedName>
</protein>
<dbReference type="EMBL" id="BTGC01000005">
    <property type="protein sequence ID" value="GMM51326.1"/>
    <property type="molecule type" value="Genomic_DNA"/>
</dbReference>
<sequence>MQSENSRPSTAYNLDITSSGFPNDYSSNNPGELNGDSENDNDNDDESENTDNKVALYDVKLSEHDDLNDEDLGFTVSEGNSDDDGDMQDFTGLDLRDESALFSDNDINEFDLDLDNLNDLDGFDDVDIDDTLIEAEEERAIQQDFKPKRPLLGPVSARRLSVPPESSDEEEEENISLKKKNDKHFRVKSPSVPPVESIESDQSEPEIIHNHADDTVVSLDLNTSDPVHYNDESLESSSSEALSEGSTWGTDLLDDFVPANRQPKAQTSSFYEQDNSDSDADDSYLLQYFFSSGDENNPESDADEFDVDDVKLNDDHGDTSNTDEDLPFGSSASRKSSRSMSSTSQQAHSASRLPRNPLANDEDNELHAVRSKHENSASSVALPAQYVPSGDSTDEDDVPPERKRRRAKGTKAIEVLGANSYSTRPPVLGSWEIDKQKNVGIIDGRTTRTLSPPQDDGFDESMFDMSQDAVNDFTDFSEYVGETKPKDIELADFINTDNMSSDGETFEFPMSFSNNKHPLISPYLYRGRLNRSVSTSQALRNKGSPFVNNQAFPNDEMSPAPKRVTKNRRLRESPMRRKSKKRGAFRSLSTEPSFDEGNQDFIGELIEIGAISPYYDVNT</sequence>
<feature type="compositionally biased region" description="Polar residues" evidence="1">
    <location>
        <begin position="1"/>
        <end position="31"/>
    </location>
</feature>
<feature type="compositionally biased region" description="Polar residues" evidence="1">
    <location>
        <begin position="263"/>
        <end position="273"/>
    </location>
</feature>
<dbReference type="GO" id="GO:0003712">
    <property type="term" value="F:transcription coregulator activity"/>
    <property type="evidence" value="ECO:0007669"/>
    <property type="project" value="InterPro"/>
</dbReference>
<feature type="region of interest" description="Disordered" evidence="1">
    <location>
        <begin position="1"/>
        <end position="89"/>
    </location>
</feature>
<feature type="compositionally biased region" description="Basic and acidic residues" evidence="1">
    <location>
        <begin position="308"/>
        <end position="318"/>
    </location>
</feature>
<organism evidence="2 3">
    <name type="scientific">Starmerella bacillaris</name>
    <name type="common">Yeast</name>
    <name type="synonym">Candida zemplinina</name>
    <dbReference type="NCBI Taxonomy" id="1247836"/>
    <lineage>
        <taxon>Eukaryota</taxon>
        <taxon>Fungi</taxon>
        <taxon>Dikarya</taxon>
        <taxon>Ascomycota</taxon>
        <taxon>Saccharomycotina</taxon>
        <taxon>Dipodascomycetes</taxon>
        <taxon>Dipodascales</taxon>
        <taxon>Trichomonascaceae</taxon>
        <taxon>Starmerella</taxon>
    </lineage>
</organism>
<evidence type="ECO:0000256" key="1">
    <source>
        <dbReference type="SAM" id="MobiDB-lite"/>
    </source>
</evidence>
<dbReference type="AlphaFoldDB" id="A0AAV5RL22"/>
<feature type="compositionally biased region" description="Low complexity" evidence="1">
    <location>
        <begin position="330"/>
        <end position="352"/>
    </location>
</feature>
<feature type="compositionally biased region" description="Basic and acidic residues" evidence="1">
    <location>
        <begin position="365"/>
        <end position="375"/>
    </location>
</feature>
<feature type="region of interest" description="Disordered" evidence="1">
    <location>
        <begin position="139"/>
        <end position="411"/>
    </location>
</feature>
<proteinExistence type="predicted"/>
<evidence type="ECO:0000313" key="3">
    <source>
        <dbReference type="Proteomes" id="UP001362899"/>
    </source>
</evidence>
<dbReference type="Proteomes" id="UP001362899">
    <property type="component" value="Unassembled WGS sequence"/>
</dbReference>
<keyword evidence="3" id="KW-1185">Reference proteome</keyword>
<dbReference type="GO" id="GO:0060962">
    <property type="term" value="P:regulation of ribosomal protein gene transcription by RNA polymerase II"/>
    <property type="evidence" value="ECO:0007669"/>
    <property type="project" value="InterPro"/>
</dbReference>
<feature type="region of interest" description="Disordered" evidence="1">
    <location>
        <begin position="541"/>
        <end position="593"/>
    </location>
</feature>
<feature type="compositionally biased region" description="Low complexity" evidence="1">
    <location>
        <begin position="188"/>
        <end position="197"/>
    </location>
</feature>